<dbReference type="EMBL" id="CP018145">
    <property type="protein sequence ID" value="ASJ56093.1"/>
    <property type="molecule type" value="Genomic_DNA"/>
</dbReference>
<dbReference type="AlphaFoldDB" id="A0A220MMB3"/>
<proteinExistence type="predicted"/>
<organism evidence="1 2">
    <name type="scientific">Brevibacillus formosus</name>
    <dbReference type="NCBI Taxonomy" id="54913"/>
    <lineage>
        <taxon>Bacteria</taxon>
        <taxon>Bacillati</taxon>
        <taxon>Bacillota</taxon>
        <taxon>Bacilli</taxon>
        <taxon>Bacillales</taxon>
        <taxon>Paenibacillaceae</taxon>
        <taxon>Brevibacillus</taxon>
    </lineage>
</organism>
<dbReference type="RefSeq" id="WP_088909698.1">
    <property type="nucleotide sequence ID" value="NZ_CP018145.1"/>
</dbReference>
<protein>
    <recommendedName>
        <fullName evidence="3">Flagellar biosynthesis protein FlaG</fullName>
    </recommendedName>
</protein>
<accession>A0A220MMB3</accession>
<dbReference type="PANTHER" id="PTHR37166:SF1">
    <property type="entry name" value="PROTEIN FLAG"/>
    <property type="match status" value="1"/>
</dbReference>
<dbReference type="KEGG" id="bfm:BP422_22625"/>
<evidence type="ECO:0008006" key="3">
    <source>
        <dbReference type="Google" id="ProtNLM"/>
    </source>
</evidence>
<name>A0A220MMB3_9BACL</name>
<evidence type="ECO:0000313" key="2">
    <source>
        <dbReference type="Proteomes" id="UP000197781"/>
    </source>
</evidence>
<dbReference type="PANTHER" id="PTHR37166">
    <property type="entry name" value="PROTEIN FLAG"/>
    <property type="match status" value="1"/>
</dbReference>
<evidence type="ECO:0000313" key="1">
    <source>
        <dbReference type="EMBL" id="ASJ56093.1"/>
    </source>
</evidence>
<dbReference type="InterPro" id="IPR035924">
    <property type="entry name" value="FlaG-like_sf"/>
</dbReference>
<dbReference type="Gene3D" id="3.30.160.170">
    <property type="entry name" value="FlaG-like"/>
    <property type="match status" value="1"/>
</dbReference>
<sequence length="112" mass="12932">MEINSLKYPGKLPGLDLQSGEAAKSVRDIPKEPVLVAQERERIKKELDTLNKFMQNSSTHLKFTMHEKLNEFYVQIVDDHTNEVVREVPSRKVLDMVAQFHEMIGLLVDKKV</sequence>
<dbReference type="InterPro" id="IPR005186">
    <property type="entry name" value="FlaG"/>
</dbReference>
<dbReference type="SUPFAM" id="SSF160214">
    <property type="entry name" value="FlaG-like"/>
    <property type="match status" value="1"/>
</dbReference>
<dbReference type="Pfam" id="PF03646">
    <property type="entry name" value="FlaG"/>
    <property type="match status" value="1"/>
</dbReference>
<dbReference type="Proteomes" id="UP000197781">
    <property type="component" value="Chromosome"/>
</dbReference>
<reference evidence="1 2" key="1">
    <citation type="submission" date="2016-11" db="EMBL/GenBank/DDBJ databases">
        <authorList>
            <person name="Jaros S."/>
            <person name="Januszkiewicz K."/>
            <person name="Wedrychowicz H."/>
        </authorList>
    </citation>
    <scope>NUCLEOTIDE SEQUENCE [LARGE SCALE GENOMIC DNA]</scope>
    <source>
        <strain evidence="1 2">NF2</strain>
    </source>
</reference>
<gene>
    <name evidence="1" type="ORF">BP422_22625</name>
</gene>